<accession>A0A804NNG2</accession>
<protein>
    <submittedName>
        <fullName evidence="2">Uncharacterized protein</fullName>
    </submittedName>
</protein>
<evidence type="ECO:0000256" key="1">
    <source>
        <dbReference type="SAM" id="MobiDB-lite"/>
    </source>
</evidence>
<reference evidence="2" key="3">
    <citation type="submission" date="2021-05" db="UniProtKB">
        <authorList>
            <consortium name="EnsemblPlants"/>
        </authorList>
    </citation>
    <scope>IDENTIFICATION</scope>
    <source>
        <strain evidence="2">cv. B73</strain>
    </source>
</reference>
<name>A0A804NNG2_MAIZE</name>
<reference evidence="2" key="2">
    <citation type="submission" date="2019-07" db="EMBL/GenBank/DDBJ databases">
        <authorList>
            <person name="Seetharam A."/>
            <person name="Woodhouse M."/>
            <person name="Cannon E."/>
        </authorList>
    </citation>
    <scope>NUCLEOTIDE SEQUENCE [LARGE SCALE GENOMIC DNA]</scope>
    <source>
        <strain evidence="2">cv. B73</strain>
    </source>
</reference>
<evidence type="ECO:0000313" key="3">
    <source>
        <dbReference type="Proteomes" id="UP000007305"/>
    </source>
</evidence>
<sequence length="159" mass="17990">MRGDHPLFLKRPPSRCWGTPRPRAHGRAPLATRDTSLSPCGLTVIWAWLAALLAGDPRLACKRRTDESSVGPSPPCHKIKIFMRLLKGIVNHLRKDNLDDKDEYNENRRSDGKWGDSRSRLNGSYSDHQSNNGTYLLTREKLRVFPQSVLESLIGYVAI</sequence>
<dbReference type="InParanoid" id="A0A804NNG2"/>
<proteinExistence type="predicted"/>
<evidence type="ECO:0000313" key="2">
    <source>
        <dbReference type="EnsemblPlants" id="Zm00001eb173690_P001"/>
    </source>
</evidence>
<reference evidence="3" key="1">
    <citation type="journal article" date="2009" name="Science">
        <title>The B73 maize genome: complexity, diversity, and dynamics.</title>
        <authorList>
            <person name="Schnable P.S."/>
            <person name="Ware D."/>
            <person name="Fulton R.S."/>
            <person name="Stein J.C."/>
            <person name="Wei F."/>
            <person name="Pasternak S."/>
            <person name="Liang C."/>
            <person name="Zhang J."/>
            <person name="Fulton L."/>
            <person name="Graves T.A."/>
            <person name="Minx P."/>
            <person name="Reily A.D."/>
            <person name="Courtney L."/>
            <person name="Kruchowski S.S."/>
            <person name="Tomlinson C."/>
            <person name="Strong C."/>
            <person name="Delehaunty K."/>
            <person name="Fronick C."/>
            <person name="Courtney B."/>
            <person name="Rock S.M."/>
            <person name="Belter E."/>
            <person name="Du F."/>
            <person name="Kim K."/>
            <person name="Abbott R.M."/>
            <person name="Cotton M."/>
            <person name="Levy A."/>
            <person name="Marchetto P."/>
            <person name="Ochoa K."/>
            <person name="Jackson S.M."/>
            <person name="Gillam B."/>
            <person name="Chen W."/>
            <person name="Yan L."/>
            <person name="Higginbotham J."/>
            <person name="Cardenas M."/>
            <person name="Waligorski J."/>
            <person name="Applebaum E."/>
            <person name="Phelps L."/>
            <person name="Falcone J."/>
            <person name="Kanchi K."/>
            <person name="Thane T."/>
            <person name="Scimone A."/>
            <person name="Thane N."/>
            <person name="Henke J."/>
            <person name="Wang T."/>
            <person name="Ruppert J."/>
            <person name="Shah N."/>
            <person name="Rotter K."/>
            <person name="Hodges J."/>
            <person name="Ingenthron E."/>
            <person name="Cordes M."/>
            <person name="Kohlberg S."/>
            <person name="Sgro J."/>
            <person name="Delgado B."/>
            <person name="Mead K."/>
            <person name="Chinwalla A."/>
            <person name="Leonard S."/>
            <person name="Crouse K."/>
            <person name="Collura K."/>
            <person name="Kudrna D."/>
            <person name="Currie J."/>
            <person name="He R."/>
            <person name="Angelova A."/>
            <person name="Rajasekar S."/>
            <person name="Mueller T."/>
            <person name="Lomeli R."/>
            <person name="Scara G."/>
            <person name="Ko A."/>
            <person name="Delaney K."/>
            <person name="Wissotski M."/>
            <person name="Lopez G."/>
            <person name="Campos D."/>
            <person name="Braidotti M."/>
            <person name="Ashley E."/>
            <person name="Golser W."/>
            <person name="Kim H."/>
            <person name="Lee S."/>
            <person name="Lin J."/>
            <person name="Dujmic Z."/>
            <person name="Kim W."/>
            <person name="Talag J."/>
            <person name="Zuccolo A."/>
            <person name="Fan C."/>
            <person name="Sebastian A."/>
            <person name="Kramer M."/>
            <person name="Spiegel L."/>
            <person name="Nascimento L."/>
            <person name="Zutavern T."/>
            <person name="Miller B."/>
            <person name="Ambroise C."/>
            <person name="Muller S."/>
            <person name="Spooner W."/>
            <person name="Narechania A."/>
            <person name="Ren L."/>
            <person name="Wei S."/>
            <person name="Kumari S."/>
            <person name="Faga B."/>
            <person name="Levy M.J."/>
            <person name="McMahan L."/>
            <person name="Van Buren P."/>
            <person name="Vaughn M.W."/>
            <person name="Ying K."/>
            <person name="Yeh C.-T."/>
            <person name="Emrich S.J."/>
            <person name="Jia Y."/>
            <person name="Kalyanaraman A."/>
            <person name="Hsia A.-P."/>
            <person name="Barbazuk W.B."/>
            <person name="Baucom R.S."/>
            <person name="Brutnell T.P."/>
            <person name="Carpita N.C."/>
            <person name="Chaparro C."/>
            <person name="Chia J.-M."/>
            <person name="Deragon J.-M."/>
            <person name="Estill J.C."/>
            <person name="Fu Y."/>
            <person name="Jeddeloh J.A."/>
            <person name="Han Y."/>
            <person name="Lee H."/>
            <person name="Li P."/>
            <person name="Lisch D.R."/>
            <person name="Liu S."/>
            <person name="Liu Z."/>
            <person name="Nagel D.H."/>
            <person name="McCann M.C."/>
            <person name="SanMiguel P."/>
            <person name="Myers A.M."/>
            <person name="Nettleton D."/>
            <person name="Nguyen J."/>
            <person name="Penning B.W."/>
            <person name="Ponnala L."/>
            <person name="Schneider K.L."/>
            <person name="Schwartz D.C."/>
            <person name="Sharma A."/>
            <person name="Soderlund C."/>
            <person name="Springer N.M."/>
            <person name="Sun Q."/>
            <person name="Wang H."/>
            <person name="Waterman M."/>
            <person name="Westerman R."/>
            <person name="Wolfgruber T.K."/>
            <person name="Yang L."/>
            <person name="Yu Y."/>
            <person name="Zhang L."/>
            <person name="Zhou S."/>
            <person name="Zhu Q."/>
            <person name="Bennetzen J.L."/>
            <person name="Dawe R.K."/>
            <person name="Jiang J."/>
            <person name="Jiang N."/>
            <person name="Presting G.G."/>
            <person name="Wessler S.R."/>
            <person name="Aluru S."/>
            <person name="Martienssen R.A."/>
            <person name="Clifton S.W."/>
            <person name="McCombie W.R."/>
            <person name="Wing R.A."/>
            <person name="Wilson R.K."/>
        </authorList>
    </citation>
    <scope>NUCLEOTIDE SEQUENCE [LARGE SCALE GENOMIC DNA]</scope>
    <source>
        <strain evidence="3">cv. B73</strain>
    </source>
</reference>
<dbReference type="AlphaFoldDB" id="A0A804NNG2"/>
<keyword evidence="3" id="KW-1185">Reference proteome</keyword>
<dbReference type="Gramene" id="Zm00001eb173690_T001">
    <property type="protein sequence ID" value="Zm00001eb173690_P001"/>
    <property type="gene ID" value="Zm00001eb173690"/>
</dbReference>
<dbReference type="EnsemblPlants" id="Zm00001eb173690_T001">
    <property type="protein sequence ID" value="Zm00001eb173690_P001"/>
    <property type="gene ID" value="Zm00001eb173690"/>
</dbReference>
<organism evidence="2 3">
    <name type="scientific">Zea mays</name>
    <name type="common">Maize</name>
    <dbReference type="NCBI Taxonomy" id="4577"/>
    <lineage>
        <taxon>Eukaryota</taxon>
        <taxon>Viridiplantae</taxon>
        <taxon>Streptophyta</taxon>
        <taxon>Embryophyta</taxon>
        <taxon>Tracheophyta</taxon>
        <taxon>Spermatophyta</taxon>
        <taxon>Magnoliopsida</taxon>
        <taxon>Liliopsida</taxon>
        <taxon>Poales</taxon>
        <taxon>Poaceae</taxon>
        <taxon>PACMAD clade</taxon>
        <taxon>Panicoideae</taxon>
        <taxon>Andropogonodae</taxon>
        <taxon>Andropogoneae</taxon>
        <taxon>Tripsacinae</taxon>
        <taxon>Zea</taxon>
    </lineage>
</organism>
<feature type="region of interest" description="Disordered" evidence="1">
    <location>
        <begin position="100"/>
        <end position="126"/>
    </location>
</feature>
<feature type="compositionally biased region" description="Basic and acidic residues" evidence="1">
    <location>
        <begin position="100"/>
        <end position="119"/>
    </location>
</feature>
<dbReference type="Proteomes" id="UP000007305">
    <property type="component" value="Chromosome 4"/>
</dbReference>